<sequence length="161" mass="18494">MLPAMKLSPHFHLSEFTASQTATRLMIDNRPGPVEIAAMKLLCEKVLEPVRAQYDRPVMISSGYRSPRLNRALMGSRSSQHIKGEAADFEIPGADNLEICRWMERRLNYDQLILEFYRAGEPASGWVHVSYREPFRNMELTARRVIRNGRRKTEYLSGIVG</sequence>
<reference evidence="3" key="1">
    <citation type="submission" date="2016-11" db="EMBL/GenBank/DDBJ databases">
        <authorList>
            <person name="Varghese N."/>
            <person name="Submissions S."/>
        </authorList>
    </citation>
    <scope>NUCLEOTIDE SEQUENCE [LARGE SCALE GENOMIC DNA]</scope>
    <source>
        <strain evidence="3">DSM 22363</strain>
    </source>
</reference>
<dbReference type="EMBL" id="FSQW01000002">
    <property type="protein sequence ID" value="SIO20097.1"/>
    <property type="molecule type" value="Genomic_DNA"/>
</dbReference>
<keyword evidence="3" id="KW-1185">Reference proteome</keyword>
<evidence type="ECO:0000313" key="3">
    <source>
        <dbReference type="Proteomes" id="UP000185192"/>
    </source>
</evidence>
<proteinExistence type="predicted"/>
<dbReference type="Proteomes" id="UP000185192">
    <property type="component" value="Unassembled WGS sequence"/>
</dbReference>
<accession>A0A1N6HK35</accession>
<gene>
    <name evidence="2" type="ORF">SAMN02745824_3326</name>
</gene>
<dbReference type="Pfam" id="PF08291">
    <property type="entry name" value="Peptidase_M15_3"/>
    <property type="match status" value="1"/>
</dbReference>
<name>A0A1N6HK35_9SPHN</name>
<feature type="domain" description="Peptidase M15A C-terminal" evidence="1">
    <location>
        <begin position="9"/>
        <end position="115"/>
    </location>
</feature>
<evidence type="ECO:0000259" key="1">
    <source>
        <dbReference type="Pfam" id="PF08291"/>
    </source>
</evidence>
<dbReference type="Gene3D" id="3.30.1380.10">
    <property type="match status" value="1"/>
</dbReference>
<dbReference type="InterPro" id="IPR009045">
    <property type="entry name" value="Zn_M74/Hedgehog-like"/>
</dbReference>
<organism evidence="2 3">
    <name type="scientific">Parasphingorhabdus marina DSM 22363</name>
    <dbReference type="NCBI Taxonomy" id="1123272"/>
    <lineage>
        <taxon>Bacteria</taxon>
        <taxon>Pseudomonadati</taxon>
        <taxon>Pseudomonadota</taxon>
        <taxon>Alphaproteobacteria</taxon>
        <taxon>Sphingomonadales</taxon>
        <taxon>Sphingomonadaceae</taxon>
        <taxon>Parasphingorhabdus</taxon>
    </lineage>
</organism>
<dbReference type="SUPFAM" id="SSF55166">
    <property type="entry name" value="Hedgehog/DD-peptidase"/>
    <property type="match status" value="1"/>
</dbReference>
<protein>
    <submittedName>
        <fullName evidence="2">Peptidase M15</fullName>
    </submittedName>
</protein>
<evidence type="ECO:0000313" key="2">
    <source>
        <dbReference type="EMBL" id="SIO20097.1"/>
    </source>
</evidence>
<dbReference type="AlphaFoldDB" id="A0A1N6HK35"/>
<dbReference type="InterPro" id="IPR013230">
    <property type="entry name" value="Peptidase_M15A_C"/>
</dbReference>